<accession>A0A6J5RV37</accession>
<organism evidence="1">
    <name type="scientific">uncultured Caudovirales phage</name>
    <dbReference type="NCBI Taxonomy" id="2100421"/>
    <lineage>
        <taxon>Viruses</taxon>
        <taxon>Duplodnaviria</taxon>
        <taxon>Heunggongvirae</taxon>
        <taxon>Uroviricota</taxon>
        <taxon>Caudoviricetes</taxon>
        <taxon>Peduoviridae</taxon>
        <taxon>Maltschvirus</taxon>
        <taxon>Maltschvirus maltsch</taxon>
    </lineage>
</organism>
<dbReference type="EMBL" id="LR797250">
    <property type="protein sequence ID" value="CAB4195824.1"/>
    <property type="molecule type" value="Genomic_DNA"/>
</dbReference>
<reference evidence="1" key="1">
    <citation type="submission" date="2020-05" db="EMBL/GenBank/DDBJ databases">
        <authorList>
            <person name="Chiriac C."/>
            <person name="Salcher M."/>
            <person name="Ghai R."/>
            <person name="Kavagutti S V."/>
        </authorList>
    </citation>
    <scope>NUCLEOTIDE SEQUENCE</scope>
</reference>
<evidence type="ECO:0000313" key="1">
    <source>
        <dbReference type="EMBL" id="CAB4195824.1"/>
    </source>
</evidence>
<sequence length="161" mass="18548">MTAETKDDLPPWDGKLASLEDMFLGNEDAIKFMETISNWSHLYDDLIDKDQDISEEFVHQVMWEVMVGLPLNKFYQENCRLLAPVVATGILNWRGANDMEEFGSEEEHYISHVTRYSINDLALLVMVILGGASHSAKYARDARLAFQRDTIAHYLKERQHV</sequence>
<proteinExistence type="predicted"/>
<name>A0A6J5RV37_9CAUD</name>
<protein>
    <submittedName>
        <fullName evidence="1">Uncharacterized protein</fullName>
    </submittedName>
</protein>
<gene>
    <name evidence="1" type="ORF">UFOVP1298_44</name>
</gene>